<organism evidence="7 8">
    <name type="scientific">Cichlidogyrus casuarinus</name>
    <dbReference type="NCBI Taxonomy" id="1844966"/>
    <lineage>
        <taxon>Eukaryota</taxon>
        <taxon>Metazoa</taxon>
        <taxon>Spiralia</taxon>
        <taxon>Lophotrochozoa</taxon>
        <taxon>Platyhelminthes</taxon>
        <taxon>Monogenea</taxon>
        <taxon>Monopisthocotylea</taxon>
        <taxon>Dactylogyridea</taxon>
        <taxon>Ancyrocephalidae</taxon>
        <taxon>Cichlidogyrus</taxon>
    </lineage>
</organism>
<evidence type="ECO:0008006" key="9">
    <source>
        <dbReference type="Google" id="ProtNLM"/>
    </source>
</evidence>
<dbReference type="Pfam" id="PF10609">
    <property type="entry name" value="ParA"/>
    <property type="match status" value="1"/>
</dbReference>
<keyword evidence="3" id="KW-0547">Nucleotide-binding</keyword>
<proteinExistence type="inferred from homology"/>
<gene>
    <name evidence="7" type="ORF">Ciccas_005620</name>
</gene>
<keyword evidence="2" id="KW-0479">Metal-binding</keyword>
<name>A0ABD2Q930_9PLAT</name>
<keyword evidence="5" id="KW-0408">Iron</keyword>
<dbReference type="Proteomes" id="UP001626550">
    <property type="component" value="Unassembled WGS sequence"/>
</dbReference>
<evidence type="ECO:0000256" key="6">
    <source>
        <dbReference type="ARBA" id="ARBA00023014"/>
    </source>
</evidence>
<evidence type="ECO:0000256" key="4">
    <source>
        <dbReference type="ARBA" id="ARBA00022840"/>
    </source>
</evidence>
<evidence type="ECO:0000256" key="1">
    <source>
        <dbReference type="ARBA" id="ARBA00022485"/>
    </source>
</evidence>
<protein>
    <recommendedName>
        <fullName evidence="9">Cytosolic Fe-S cluster assembly factor NUBP1 homolog</fullName>
    </recommendedName>
</protein>
<comment type="caution">
    <text evidence="7">The sequence shown here is derived from an EMBL/GenBank/DDBJ whole genome shotgun (WGS) entry which is preliminary data.</text>
</comment>
<evidence type="ECO:0000313" key="8">
    <source>
        <dbReference type="Proteomes" id="UP001626550"/>
    </source>
</evidence>
<keyword evidence="6" id="KW-0411">Iron-sulfur</keyword>
<dbReference type="InterPro" id="IPR027417">
    <property type="entry name" value="P-loop_NTPase"/>
</dbReference>
<keyword evidence="1" id="KW-0004">4Fe-4S</keyword>
<dbReference type="HAMAP" id="MF_02040">
    <property type="entry name" value="Mrp_NBP35"/>
    <property type="match status" value="1"/>
</dbReference>
<dbReference type="SUPFAM" id="SSF52540">
    <property type="entry name" value="P-loop containing nucleoside triphosphate hydrolases"/>
    <property type="match status" value="1"/>
</dbReference>
<sequence length="339" mass="36454">MSDVPVNAPSACPGSGSDAAGKTSACAGCPNQSLCASGEAKKPLSEREPELVNSIKKQMARVRRRIIVLSGKGGVGKTSISVSLARALSHKIVTDSSGQNRQLNVGILDLDICGPSVPCMLGALDETVHESKEGWAPVYINENLSALSTGFILTSPDQALIMRGPRKDALISQFLTKALWTDDQSQLDYLVIDTPPGTSDEILSLVTYLKAADCCDFALVVSTPQDVSLNDVRKSLDFCKKVNLPVLGVVENMSDFVCPRCDKTSEIFPRTGGGAEALAAAHSLSLLVKIPIDPRFTRYLDEGLDPFNFEDQVDESYRIPAEAPVIQSFQQLVTHVIKF</sequence>
<dbReference type="Gene3D" id="3.40.50.300">
    <property type="entry name" value="P-loop containing nucleotide triphosphate hydrolases"/>
    <property type="match status" value="1"/>
</dbReference>
<dbReference type="PANTHER" id="PTHR23264">
    <property type="entry name" value="NUCLEOTIDE-BINDING PROTEIN NBP35 YEAST -RELATED"/>
    <property type="match status" value="1"/>
</dbReference>
<evidence type="ECO:0000256" key="3">
    <source>
        <dbReference type="ARBA" id="ARBA00022741"/>
    </source>
</evidence>
<keyword evidence="8" id="KW-1185">Reference proteome</keyword>
<dbReference type="InterPro" id="IPR019591">
    <property type="entry name" value="Mrp/NBP35_ATP-bd"/>
</dbReference>
<dbReference type="GO" id="GO:0046872">
    <property type="term" value="F:metal ion binding"/>
    <property type="evidence" value="ECO:0007669"/>
    <property type="project" value="UniProtKB-KW"/>
</dbReference>
<dbReference type="EMBL" id="JBJKFK010000676">
    <property type="protein sequence ID" value="KAL3315742.1"/>
    <property type="molecule type" value="Genomic_DNA"/>
</dbReference>
<accession>A0ABD2Q930</accession>
<keyword evidence="4" id="KW-0067">ATP-binding</keyword>
<dbReference type="InterPro" id="IPR033756">
    <property type="entry name" value="YlxH/NBP35"/>
</dbReference>
<evidence type="ECO:0000313" key="7">
    <source>
        <dbReference type="EMBL" id="KAL3315742.1"/>
    </source>
</evidence>
<dbReference type="CDD" id="cd02037">
    <property type="entry name" value="Mrp_NBP35"/>
    <property type="match status" value="1"/>
</dbReference>
<dbReference type="GO" id="GO:0051539">
    <property type="term" value="F:4 iron, 4 sulfur cluster binding"/>
    <property type="evidence" value="ECO:0007669"/>
    <property type="project" value="UniProtKB-KW"/>
</dbReference>
<evidence type="ECO:0000256" key="5">
    <source>
        <dbReference type="ARBA" id="ARBA00023004"/>
    </source>
</evidence>
<dbReference type="AlphaFoldDB" id="A0ABD2Q930"/>
<dbReference type="PANTHER" id="PTHR23264:SF35">
    <property type="entry name" value="CYTOSOLIC FE-S CLUSTER ASSEMBLY FACTOR NUBP1"/>
    <property type="match status" value="1"/>
</dbReference>
<reference evidence="7 8" key="1">
    <citation type="submission" date="2024-11" db="EMBL/GenBank/DDBJ databases">
        <title>Adaptive evolution of stress response genes in parasites aligns with host niche diversity.</title>
        <authorList>
            <person name="Hahn C."/>
            <person name="Resl P."/>
        </authorList>
    </citation>
    <scope>NUCLEOTIDE SEQUENCE [LARGE SCALE GENOMIC DNA]</scope>
    <source>
        <strain evidence="7">EGGRZ-B1_66</strain>
        <tissue evidence="7">Body</tissue>
    </source>
</reference>
<dbReference type="GO" id="GO:0005524">
    <property type="term" value="F:ATP binding"/>
    <property type="evidence" value="ECO:0007669"/>
    <property type="project" value="UniProtKB-KW"/>
</dbReference>
<evidence type="ECO:0000256" key="2">
    <source>
        <dbReference type="ARBA" id="ARBA00022723"/>
    </source>
</evidence>